<dbReference type="eggNOG" id="COG2114">
    <property type="taxonomic scope" value="Bacteria"/>
</dbReference>
<dbReference type="InParanoid" id="Q02DC3"/>
<reference evidence="10" key="1">
    <citation type="submission" date="2006-10" db="EMBL/GenBank/DDBJ databases">
        <title>Complete sequence of Solibacter usitatus Ellin6076.</title>
        <authorList>
            <consortium name="US DOE Joint Genome Institute"/>
            <person name="Copeland A."/>
            <person name="Lucas S."/>
            <person name="Lapidus A."/>
            <person name="Barry K."/>
            <person name="Detter J.C."/>
            <person name="Glavina del Rio T."/>
            <person name="Hammon N."/>
            <person name="Israni S."/>
            <person name="Dalin E."/>
            <person name="Tice H."/>
            <person name="Pitluck S."/>
            <person name="Thompson L.S."/>
            <person name="Brettin T."/>
            <person name="Bruce D."/>
            <person name="Han C."/>
            <person name="Tapia R."/>
            <person name="Gilna P."/>
            <person name="Schmutz J."/>
            <person name="Larimer F."/>
            <person name="Land M."/>
            <person name="Hauser L."/>
            <person name="Kyrpides N."/>
            <person name="Mikhailova N."/>
            <person name="Janssen P.H."/>
            <person name="Kuske C.R."/>
            <person name="Richardson P."/>
        </authorList>
    </citation>
    <scope>NUCLEOTIDE SEQUENCE</scope>
    <source>
        <strain evidence="10">Ellin6076</strain>
    </source>
</reference>
<dbReference type="GO" id="GO:0004674">
    <property type="term" value="F:protein serine/threonine kinase activity"/>
    <property type="evidence" value="ECO:0007669"/>
    <property type="project" value="UniProtKB-KW"/>
</dbReference>
<evidence type="ECO:0000256" key="6">
    <source>
        <dbReference type="ARBA" id="ARBA00022777"/>
    </source>
</evidence>
<dbReference type="SUPFAM" id="SSF52540">
    <property type="entry name" value="P-loop containing nucleoside triphosphate hydrolases"/>
    <property type="match status" value="1"/>
</dbReference>
<dbReference type="InterPro" id="IPR029787">
    <property type="entry name" value="Nucleotide_cyclase"/>
</dbReference>
<dbReference type="STRING" id="234267.Acid_1303"/>
<dbReference type="SUPFAM" id="SSF48452">
    <property type="entry name" value="TPR-like"/>
    <property type="match status" value="1"/>
</dbReference>
<dbReference type="HOGENOM" id="CLU_004435_3_2_0"/>
<dbReference type="InterPro" id="IPR008271">
    <property type="entry name" value="Ser/Thr_kinase_AS"/>
</dbReference>
<evidence type="ECO:0000256" key="2">
    <source>
        <dbReference type="ARBA" id="ARBA00012513"/>
    </source>
</evidence>
<dbReference type="GO" id="GO:0009190">
    <property type="term" value="P:cyclic nucleotide biosynthetic process"/>
    <property type="evidence" value="ECO:0007669"/>
    <property type="project" value="InterPro"/>
</dbReference>
<feature type="region of interest" description="Disordered" evidence="8">
    <location>
        <begin position="276"/>
        <end position="297"/>
    </location>
</feature>
<dbReference type="KEGG" id="sus:Acid_1303"/>
<dbReference type="PROSITE" id="PS50011">
    <property type="entry name" value="PROTEIN_KINASE_DOM"/>
    <property type="match status" value="1"/>
</dbReference>
<dbReference type="SMART" id="SM00220">
    <property type="entry name" value="S_TKc"/>
    <property type="match status" value="1"/>
</dbReference>
<evidence type="ECO:0000256" key="4">
    <source>
        <dbReference type="ARBA" id="ARBA00022679"/>
    </source>
</evidence>
<dbReference type="Gene3D" id="3.30.70.1230">
    <property type="entry name" value="Nucleotide cyclase"/>
    <property type="match status" value="1"/>
</dbReference>
<sequence length="1331" mass="145604">MDAPLQSRYRLAEKLGEGGLGAVYRARDIRLGRDVALKFLQPALAQDEGRRERFLNEARAAAALNHPGIATIHSIEEDDGSLFIVMELIEGQTLRQLSGGRPMPLARALQYCTAAADALRAAHHKGIIHRDIKSSNIMVTAEDRVKVLDFGLAKLPESSLVTQENILMGTMAYMSPEQAIGAAVDPRCDLWSLGIVLYELLTGRLPFTGENYRAVLHGLLNTEPEPVSRYRGDVPATVHRILARALTKDRELRYASADLMLSDLRNWHVMRPSSDATETLVETPTQGGPPSSHSTGIRSTLLQSSLGTTERRQITFLYCELDYPASAAADPEEFMAAVAECKELCERIIVGFDGKLSPWMGDAAIAYFGYPLAQEDAPLRAACAGLGIVEALRRQSGGHEGKAAPGVRLGIDTSLAVAATNKMASAETGGIVSEGATLARGLAQVAETNTLLVSPDAHRLVASHFQFRDAGEQRVRGFHRPVRLYEVLRRSEARNRLESGAALTPLAGREQELSFLLARWNRAVAGSGQVVLLGGSAGIGKSRLSYELKHHAAQNPAAWLIECFCSPFHSSSALYPIVDFLERAILDPERNASAEQKLKHLEGMLAEYALDLKTHVPLLAPLFAIPYGEPYQTLELTPEKQRTMAMESLLSLLLERAYRQPVLFVLEDVHWADPSTLELMGMLVDQVPSVAVMALMTHRPEFTLPWPGRGHVAALPLDRLSHEHALEIAQATAKSAGISTSVLEQIVKNSDGVPLFLEELTLSVVEAGPGSKSTIPTTLRDSFMSRLDRLGEARPVAQMAAVLGREFPYKLLLAVAGYPEAQLKESLKRLVEAEVLYPRGVQDRLSYIFKHALLQEAAYEALLKRDRAALHMAIGQLLVEQFAELLERQPELAAHHFTEGGMGGQAIQYWHKAGMKALERSAYVEAITHFSRALQIFGELPAEQRRPEQELLLVTSIGMPQIATMGFGAAAVGKTYQRAQELTETVGDGPLLLPALFGASVYRLVRAELSAASAIAGRMTAVGEREENLGLRLEGYWALGDAQFWQGNLAEAGANVQKTLDLYDAVRDRMHAYWFGQDPAVAALCYLCFVQWFAGYPDQAMATAARAEELARRIRHPFSIGWSLAFPAALAYFARRPQEAVERAETGIRYCTEQAYPFWTTCNVVVKGWGLCLLGRAEEGVALMRGGIAGMEMIGSIVVQPLYYGAMAEGLLAAGQTDDAVHAAATGLMVAQHHGVRISEIDLHRIQGDLMLATAPARREEAELSYRRAMALARECGARFFELRAAAALCRSMGERGAGDEGRRMLRAIHAQMTEGFQLADLQGVQEMLTN</sequence>
<evidence type="ECO:0000256" key="8">
    <source>
        <dbReference type="SAM" id="MobiDB-lite"/>
    </source>
</evidence>
<gene>
    <name evidence="10" type="ordered locus">Acid_1303</name>
</gene>
<dbReference type="FunFam" id="1.10.510.10:FF:000021">
    <property type="entry name" value="Serine/threonine protein kinase"/>
    <property type="match status" value="1"/>
</dbReference>
<dbReference type="eggNOG" id="COG3903">
    <property type="taxonomic scope" value="Bacteria"/>
</dbReference>
<dbReference type="eggNOG" id="COG0515">
    <property type="taxonomic scope" value="Bacteria"/>
</dbReference>
<name>Q02DC3_SOLUE</name>
<dbReference type="EC" id="2.7.11.1" evidence="2"/>
<dbReference type="Pfam" id="PF00069">
    <property type="entry name" value="Pkinase"/>
    <property type="match status" value="1"/>
</dbReference>
<dbReference type="Gene3D" id="3.30.200.20">
    <property type="entry name" value="Phosphorylase Kinase, domain 1"/>
    <property type="match status" value="1"/>
</dbReference>
<dbReference type="PANTHER" id="PTHR16305:SF28">
    <property type="entry name" value="GUANYLATE CYCLASE DOMAIN-CONTAINING PROTEIN"/>
    <property type="match status" value="1"/>
</dbReference>
<evidence type="ECO:0000256" key="5">
    <source>
        <dbReference type="ARBA" id="ARBA00022741"/>
    </source>
</evidence>
<evidence type="ECO:0000313" key="10">
    <source>
        <dbReference type="EMBL" id="ABJ82297.1"/>
    </source>
</evidence>
<dbReference type="PROSITE" id="PS00108">
    <property type="entry name" value="PROTEIN_KINASE_ST"/>
    <property type="match status" value="1"/>
</dbReference>
<evidence type="ECO:0000256" key="7">
    <source>
        <dbReference type="ARBA" id="ARBA00022840"/>
    </source>
</evidence>
<dbReference type="PANTHER" id="PTHR16305">
    <property type="entry name" value="TESTICULAR SOLUBLE ADENYLYL CYCLASE"/>
    <property type="match status" value="1"/>
</dbReference>
<dbReference type="InterPro" id="IPR041664">
    <property type="entry name" value="AAA_16"/>
</dbReference>
<dbReference type="Pfam" id="PF13191">
    <property type="entry name" value="AAA_16"/>
    <property type="match status" value="1"/>
</dbReference>
<dbReference type="Gene3D" id="1.25.40.10">
    <property type="entry name" value="Tetratricopeptide repeat domain"/>
    <property type="match status" value="1"/>
</dbReference>
<organism evidence="10">
    <name type="scientific">Solibacter usitatus (strain Ellin6076)</name>
    <dbReference type="NCBI Taxonomy" id="234267"/>
    <lineage>
        <taxon>Bacteria</taxon>
        <taxon>Pseudomonadati</taxon>
        <taxon>Acidobacteriota</taxon>
        <taxon>Terriglobia</taxon>
        <taxon>Bryobacterales</taxon>
        <taxon>Solibacteraceae</taxon>
        <taxon>Candidatus Solibacter</taxon>
    </lineage>
</organism>
<dbReference type="GO" id="GO:0004016">
    <property type="term" value="F:adenylate cyclase activity"/>
    <property type="evidence" value="ECO:0007669"/>
    <property type="project" value="UniProtKB-ARBA"/>
</dbReference>
<proteinExistence type="predicted"/>
<dbReference type="InterPro" id="IPR011009">
    <property type="entry name" value="Kinase-like_dom_sf"/>
</dbReference>
<dbReference type="GO" id="GO:0005737">
    <property type="term" value="C:cytoplasm"/>
    <property type="evidence" value="ECO:0007669"/>
    <property type="project" value="TreeGrafter"/>
</dbReference>
<keyword evidence="4" id="KW-0808">Transferase</keyword>
<accession>Q02DC3</accession>
<dbReference type="GO" id="GO:0016020">
    <property type="term" value="C:membrane"/>
    <property type="evidence" value="ECO:0007669"/>
    <property type="project" value="UniProtKB-SubCell"/>
</dbReference>
<dbReference type="InterPro" id="IPR001054">
    <property type="entry name" value="A/G_cyclase"/>
</dbReference>
<evidence type="ECO:0000259" key="9">
    <source>
        <dbReference type="PROSITE" id="PS50011"/>
    </source>
</evidence>
<dbReference type="InterPro" id="IPR000719">
    <property type="entry name" value="Prot_kinase_dom"/>
</dbReference>
<comment type="subcellular location">
    <subcellularLocation>
        <location evidence="1">Membrane</location>
        <topology evidence="1">Single-pass membrane protein</topology>
    </subcellularLocation>
</comment>
<keyword evidence="6" id="KW-0418">Kinase</keyword>
<keyword evidence="7" id="KW-0067">ATP-binding</keyword>
<evidence type="ECO:0000256" key="3">
    <source>
        <dbReference type="ARBA" id="ARBA00022527"/>
    </source>
</evidence>
<dbReference type="SUPFAM" id="SSF56112">
    <property type="entry name" value="Protein kinase-like (PK-like)"/>
    <property type="match status" value="1"/>
</dbReference>
<feature type="domain" description="Protein kinase" evidence="9">
    <location>
        <begin position="9"/>
        <end position="271"/>
    </location>
</feature>
<dbReference type="EMBL" id="CP000473">
    <property type="protein sequence ID" value="ABJ82297.1"/>
    <property type="molecule type" value="Genomic_DNA"/>
</dbReference>
<dbReference type="SUPFAM" id="SSF55073">
    <property type="entry name" value="Nucleotide cyclase"/>
    <property type="match status" value="1"/>
</dbReference>
<keyword evidence="3" id="KW-0723">Serine/threonine-protein kinase</keyword>
<dbReference type="GO" id="GO:0005524">
    <property type="term" value="F:ATP binding"/>
    <property type="evidence" value="ECO:0007669"/>
    <property type="project" value="UniProtKB-KW"/>
</dbReference>
<dbReference type="Gene3D" id="1.10.510.10">
    <property type="entry name" value="Transferase(Phosphotransferase) domain 1"/>
    <property type="match status" value="1"/>
</dbReference>
<evidence type="ECO:0000256" key="1">
    <source>
        <dbReference type="ARBA" id="ARBA00004167"/>
    </source>
</evidence>
<dbReference type="InterPro" id="IPR027417">
    <property type="entry name" value="P-loop_NTPase"/>
</dbReference>
<dbReference type="eggNOG" id="COG3899">
    <property type="taxonomic scope" value="Bacteria"/>
</dbReference>
<dbReference type="CDD" id="cd14014">
    <property type="entry name" value="STKc_PknB_like"/>
    <property type="match status" value="1"/>
</dbReference>
<keyword evidence="5" id="KW-0547">Nucleotide-binding</keyword>
<dbReference type="InterPro" id="IPR011990">
    <property type="entry name" value="TPR-like_helical_dom_sf"/>
</dbReference>
<dbReference type="CDD" id="cd07302">
    <property type="entry name" value="CHD"/>
    <property type="match status" value="1"/>
</dbReference>
<protein>
    <recommendedName>
        <fullName evidence="2">non-specific serine/threonine protein kinase</fullName>
        <ecNumber evidence="2">2.7.11.1</ecNumber>
    </recommendedName>
</protein>
<dbReference type="GO" id="GO:0035556">
    <property type="term" value="P:intracellular signal transduction"/>
    <property type="evidence" value="ECO:0007669"/>
    <property type="project" value="InterPro"/>
</dbReference>